<dbReference type="OrthoDB" id="426293at2759"/>
<dbReference type="Gene3D" id="1.25.40.20">
    <property type="entry name" value="Ankyrin repeat-containing domain"/>
    <property type="match status" value="1"/>
</dbReference>
<feature type="compositionally biased region" description="Basic residues" evidence="2">
    <location>
        <begin position="173"/>
        <end position="188"/>
    </location>
</feature>
<dbReference type="InterPro" id="IPR002110">
    <property type="entry name" value="Ankyrin_rpt"/>
</dbReference>
<evidence type="ECO:0000256" key="2">
    <source>
        <dbReference type="SAM" id="MobiDB-lite"/>
    </source>
</evidence>
<feature type="repeat" description="ANK" evidence="1">
    <location>
        <begin position="63"/>
        <end position="95"/>
    </location>
</feature>
<keyword evidence="1" id="KW-0040">ANK repeat</keyword>
<evidence type="ECO:0000313" key="3">
    <source>
        <dbReference type="EMBL" id="KAF2793846.1"/>
    </source>
</evidence>
<feature type="compositionally biased region" description="Basic and acidic residues" evidence="2">
    <location>
        <begin position="189"/>
        <end position="217"/>
    </location>
</feature>
<feature type="region of interest" description="Disordered" evidence="2">
    <location>
        <begin position="173"/>
        <end position="217"/>
    </location>
</feature>
<evidence type="ECO:0000256" key="1">
    <source>
        <dbReference type="PROSITE-ProRule" id="PRU00023"/>
    </source>
</evidence>
<dbReference type="Proteomes" id="UP000799757">
    <property type="component" value="Unassembled WGS sequence"/>
</dbReference>
<reference evidence="3" key="1">
    <citation type="journal article" date="2020" name="Stud. Mycol.">
        <title>101 Dothideomycetes genomes: a test case for predicting lifestyles and emergence of pathogens.</title>
        <authorList>
            <person name="Haridas S."/>
            <person name="Albert R."/>
            <person name="Binder M."/>
            <person name="Bloem J."/>
            <person name="Labutti K."/>
            <person name="Salamov A."/>
            <person name="Andreopoulos B."/>
            <person name="Baker S."/>
            <person name="Barry K."/>
            <person name="Bills G."/>
            <person name="Bluhm B."/>
            <person name="Cannon C."/>
            <person name="Castanera R."/>
            <person name="Culley D."/>
            <person name="Daum C."/>
            <person name="Ezra D."/>
            <person name="Gonzalez J."/>
            <person name="Henrissat B."/>
            <person name="Kuo A."/>
            <person name="Liang C."/>
            <person name="Lipzen A."/>
            <person name="Lutzoni F."/>
            <person name="Magnuson J."/>
            <person name="Mondo S."/>
            <person name="Nolan M."/>
            <person name="Ohm R."/>
            <person name="Pangilinan J."/>
            <person name="Park H.-J."/>
            <person name="Ramirez L."/>
            <person name="Alfaro M."/>
            <person name="Sun H."/>
            <person name="Tritt A."/>
            <person name="Yoshinaga Y."/>
            <person name="Zwiers L.-H."/>
            <person name="Turgeon B."/>
            <person name="Goodwin S."/>
            <person name="Spatafora J."/>
            <person name="Crous P."/>
            <person name="Grigoriev I."/>
        </authorList>
    </citation>
    <scope>NUCLEOTIDE SEQUENCE</scope>
    <source>
        <strain evidence="3">CBS 109.77</strain>
    </source>
</reference>
<dbReference type="Pfam" id="PF00023">
    <property type="entry name" value="Ank"/>
    <property type="match status" value="1"/>
</dbReference>
<proteinExistence type="predicted"/>
<protein>
    <submittedName>
        <fullName evidence="3">Uncharacterized protein</fullName>
    </submittedName>
</protein>
<dbReference type="AlphaFoldDB" id="A0A6A6XBN6"/>
<organism evidence="3 4">
    <name type="scientific">Melanomma pulvis-pyrius CBS 109.77</name>
    <dbReference type="NCBI Taxonomy" id="1314802"/>
    <lineage>
        <taxon>Eukaryota</taxon>
        <taxon>Fungi</taxon>
        <taxon>Dikarya</taxon>
        <taxon>Ascomycota</taxon>
        <taxon>Pezizomycotina</taxon>
        <taxon>Dothideomycetes</taxon>
        <taxon>Pleosporomycetidae</taxon>
        <taxon>Pleosporales</taxon>
        <taxon>Melanommataceae</taxon>
        <taxon>Melanomma</taxon>
    </lineage>
</organism>
<keyword evidence="4" id="KW-1185">Reference proteome</keyword>
<accession>A0A6A6XBN6</accession>
<dbReference type="InterPro" id="IPR036770">
    <property type="entry name" value="Ankyrin_rpt-contain_sf"/>
</dbReference>
<sequence>MDNRTSIPVPPPPTSKELSTALRGLGPDRLQTAASLLDRGADINGLHEFHARNGKNGPIVRRERTTALYDAAKRDDFEAVQFLLSRGADVRARNRTGMAMHYDLFPDHNAIDTLRGLDAMRTSNRRRIVQLAEEKFGVETEEEYVRRRDAFDELSGYYPRHVKKGPVKPKIKRVRSLYKKSGTKRKRAKQDNEDGNAETKKEKRYGLRSRDPELFYV</sequence>
<dbReference type="SUPFAM" id="SSF48403">
    <property type="entry name" value="Ankyrin repeat"/>
    <property type="match status" value="1"/>
</dbReference>
<dbReference type="PROSITE" id="PS50088">
    <property type="entry name" value="ANK_REPEAT"/>
    <property type="match status" value="1"/>
</dbReference>
<gene>
    <name evidence="3" type="ORF">K505DRAFT_325182</name>
</gene>
<evidence type="ECO:0000313" key="4">
    <source>
        <dbReference type="Proteomes" id="UP000799757"/>
    </source>
</evidence>
<dbReference type="PROSITE" id="PS50297">
    <property type="entry name" value="ANK_REP_REGION"/>
    <property type="match status" value="1"/>
</dbReference>
<name>A0A6A6XBN6_9PLEO</name>
<dbReference type="EMBL" id="MU001912">
    <property type="protein sequence ID" value="KAF2793846.1"/>
    <property type="molecule type" value="Genomic_DNA"/>
</dbReference>